<evidence type="ECO:0000256" key="3">
    <source>
        <dbReference type="ARBA" id="ARBA00022692"/>
    </source>
</evidence>
<dbReference type="PANTHER" id="PTHR32309">
    <property type="entry name" value="TYROSINE-PROTEIN KINASE"/>
    <property type="match status" value="1"/>
</dbReference>
<keyword evidence="10" id="KW-1185">Reference proteome</keyword>
<keyword evidence="4 7" id="KW-1133">Transmembrane helix</keyword>
<reference evidence="9 10" key="1">
    <citation type="submission" date="2024-06" db="EMBL/GenBank/DDBJ databases">
        <title>Flavobacterium spp. isolated from glacier.</title>
        <authorList>
            <person name="Han D."/>
        </authorList>
    </citation>
    <scope>NUCLEOTIDE SEQUENCE [LARGE SCALE GENOMIC DNA]</scope>
    <source>
        <strain evidence="9 10">LB3P45</strain>
    </source>
</reference>
<comment type="subcellular location">
    <subcellularLocation>
        <location evidence="1">Cell membrane</location>
        <topology evidence="1">Multi-pass membrane protein</topology>
    </subcellularLocation>
</comment>
<keyword evidence="6" id="KW-0175">Coiled coil</keyword>
<gene>
    <name evidence="9" type="ORF">ACFX5D_05725</name>
</gene>
<name>A0ABW6HKA5_9FLAO</name>
<organism evidence="9 10">
    <name type="scientific">Flavobacterium fructosi</name>
    <dbReference type="NCBI Taxonomy" id="3230416"/>
    <lineage>
        <taxon>Bacteria</taxon>
        <taxon>Pseudomonadati</taxon>
        <taxon>Bacteroidota</taxon>
        <taxon>Flavobacteriia</taxon>
        <taxon>Flavobacteriales</taxon>
        <taxon>Flavobacteriaceae</taxon>
        <taxon>Flavobacterium</taxon>
    </lineage>
</organism>
<evidence type="ECO:0000313" key="9">
    <source>
        <dbReference type="EMBL" id="MFE3847461.1"/>
    </source>
</evidence>
<comment type="caution">
    <text evidence="9">The sequence shown here is derived from an EMBL/GenBank/DDBJ whole genome shotgun (WGS) entry which is preliminary data.</text>
</comment>
<evidence type="ECO:0000256" key="1">
    <source>
        <dbReference type="ARBA" id="ARBA00004651"/>
    </source>
</evidence>
<sequence>MNENVRLIKTFFRGFPIIILVMVLAVLSAKKYLNYVTPMYESTAKLKLADTDKGVTSANLFKDLDVFASANKITTEIEVLKSSNLINKTLTELSFNKEIYRKGDVLAVELFRNSPITVEGSFQSEKALDKRYGLNVISKNEYQFFYPDSKNGIQGKFGKPIKIKGGTLLIGLNELYIQSKKDAKIIDTYEFEFLSTQKLRDKIDKNIDIVPVDKDVPVIRINFKSNVPEKAALFVNKLAEVYIKDYIESKFRAANTTVDFLKEEINNSSKKLSASENNIQNFRDKKNIINITQETETDLRKISELKIQQTNIKMNLDAIKSLNKYMASGKGKYLELAPNFEAFTDLLSTEMVKNVKRLQTDKKDLLLIYTPENEKVKIVDAKLKDYEDYQIESIKNTEKNLQVKYDQLSYDITEAEKVFIGLPEKEKELTVLNREFNLYETNYNFLNEKRIDAEIAKAAKISFHKIITPAEISKTPVSPIRSIIIVVAAVLAMLGSILLIYAVHFAKAKVNDIYTIEKNSTIPVAITTPFIKSTESIKDNFLKEAIQMEIKGMIQDECVLVISSNDKSKDHLFHSKNVADAFKNQGRKVLIIDATGQLENKFDNNDYLNFSDSKYLSHTQSVFQKEIQEKMKNYDLCVIHNQSIKEDKLALLFMSLATQNLIVLDSRKTAEKTIIKMELLKDEFQLPNVWFVLNKAGYNPSVLVEIKKLWNKYFQKTIR</sequence>
<evidence type="ECO:0000256" key="2">
    <source>
        <dbReference type="ARBA" id="ARBA00022475"/>
    </source>
</evidence>
<dbReference type="InterPro" id="IPR003856">
    <property type="entry name" value="LPS_length_determ_N"/>
</dbReference>
<keyword evidence="5 7" id="KW-0472">Membrane</keyword>
<dbReference type="Pfam" id="PF02706">
    <property type="entry name" value="Wzz"/>
    <property type="match status" value="1"/>
</dbReference>
<evidence type="ECO:0000256" key="4">
    <source>
        <dbReference type="ARBA" id="ARBA00022989"/>
    </source>
</evidence>
<evidence type="ECO:0000259" key="8">
    <source>
        <dbReference type="Pfam" id="PF02706"/>
    </source>
</evidence>
<feature type="domain" description="Polysaccharide chain length determinant N-terminal" evidence="8">
    <location>
        <begin position="6"/>
        <end position="93"/>
    </location>
</feature>
<protein>
    <submittedName>
        <fullName evidence="9">GumC family protein</fullName>
    </submittedName>
</protein>
<dbReference type="Proteomes" id="UP001600039">
    <property type="component" value="Unassembled WGS sequence"/>
</dbReference>
<keyword evidence="2" id="KW-1003">Cell membrane</keyword>
<evidence type="ECO:0000256" key="7">
    <source>
        <dbReference type="SAM" id="Phobius"/>
    </source>
</evidence>
<evidence type="ECO:0000313" key="10">
    <source>
        <dbReference type="Proteomes" id="UP001600039"/>
    </source>
</evidence>
<feature type="transmembrane region" description="Helical" evidence="7">
    <location>
        <begin position="483"/>
        <end position="503"/>
    </location>
</feature>
<dbReference type="RefSeq" id="WP_379857285.1">
    <property type="nucleotide sequence ID" value="NZ_JBHZQA010000003.1"/>
</dbReference>
<dbReference type="InterPro" id="IPR050445">
    <property type="entry name" value="Bact_polysacc_biosynth/exp"/>
</dbReference>
<feature type="coiled-coil region" evidence="6">
    <location>
        <begin position="258"/>
        <end position="285"/>
    </location>
</feature>
<proteinExistence type="predicted"/>
<keyword evidence="3 7" id="KW-0812">Transmembrane</keyword>
<accession>A0ABW6HKA5</accession>
<dbReference type="PANTHER" id="PTHR32309:SF31">
    <property type="entry name" value="CAPSULAR EXOPOLYSACCHARIDE FAMILY"/>
    <property type="match status" value="1"/>
</dbReference>
<evidence type="ECO:0000256" key="5">
    <source>
        <dbReference type="ARBA" id="ARBA00023136"/>
    </source>
</evidence>
<dbReference type="EMBL" id="JBHZQA010000003">
    <property type="protein sequence ID" value="MFE3847461.1"/>
    <property type="molecule type" value="Genomic_DNA"/>
</dbReference>
<feature type="transmembrane region" description="Helical" evidence="7">
    <location>
        <begin position="12"/>
        <end position="29"/>
    </location>
</feature>
<evidence type="ECO:0000256" key="6">
    <source>
        <dbReference type="SAM" id="Coils"/>
    </source>
</evidence>